<dbReference type="InterPro" id="IPR031847">
    <property type="entry name" value="PDLI1-4/Zasp-like_mid"/>
</dbReference>
<dbReference type="FunFam" id="2.10.110.10:FF:000020">
    <property type="entry name" value="PDZ and LIM domain protein 5"/>
    <property type="match status" value="1"/>
</dbReference>
<evidence type="ECO:0000259" key="7">
    <source>
        <dbReference type="PROSITE" id="PS50023"/>
    </source>
</evidence>
<evidence type="ECO:0000256" key="1">
    <source>
        <dbReference type="ARBA" id="ARBA00004216"/>
    </source>
</evidence>
<dbReference type="Gene3D" id="2.10.110.10">
    <property type="entry name" value="Cysteine Rich Protein"/>
    <property type="match status" value="3"/>
</dbReference>
<dbReference type="CDD" id="cd09362">
    <property type="entry name" value="LIM2_Enigma_like"/>
    <property type="match status" value="1"/>
</dbReference>
<dbReference type="Pfam" id="PF00595">
    <property type="entry name" value="PDZ"/>
    <property type="match status" value="1"/>
</dbReference>
<dbReference type="GO" id="GO:0061061">
    <property type="term" value="P:muscle structure development"/>
    <property type="evidence" value="ECO:0007669"/>
    <property type="project" value="TreeGrafter"/>
</dbReference>
<evidence type="ECO:0000259" key="8">
    <source>
        <dbReference type="PROSITE" id="PS50106"/>
    </source>
</evidence>
<dbReference type="InParanoid" id="A0A672SER2"/>
<evidence type="ECO:0000256" key="6">
    <source>
        <dbReference type="PROSITE-ProRule" id="PRU00125"/>
    </source>
</evidence>
<dbReference type="GO" id="GO:0030036">
    <property type="term" value="P:actin cytoskeleton organization"/>
    <property type="evidence" value="ECO:0007669"/>
    <property type="project" value="TreeGrafter"/>
</dbReference>
<dbReference type="Gene3D" id="2.30.42.10">
    <property type="match status" value="1"/>
</dbReference>
<reference evidence="9" key="2">
    <citation type="submission" date="2025-09" db="UniProtKB">
        <authorList>
            <consortium name="Ensembl"/>
        </authorList>
    </citation>
    <scope>IDENTIFICATION</scope>
</reference>
<dbReference type="InterPro" id="IPR001478">
    <property type="entry name" value="PDZ"/>
</dbReference>
<evidence type="ECO:0000256" key="3">
    <source>
        <dbReference type="ARBA" id="ARBA00022723"/>
    </source>
</evidence>
<dbReference type="GO" id="GO:0005912">
    <property type="term" value="C:adherens junction"/>
    <property type="evidence" value="ECO:0007669"/>
    <property type="project" value="TreeGrafter"/>
</dbReference>
<dbReference type="PANTHER" id="PTHR24214">
    <property type="entry name" value="PDZ AND LIM DOMAIN PROTEIN ZASP"/>
    <property type="match status" value="1"/>
</dbReference>
<evidence type="ECO:0000313" key="9">
    <source>
        <dbReference type="Ensembl" id="ENSSGRP00000100259.1"/>
    </source>
</evidence>
<dbReference type="CDD" id="cd06753">
    <property type="entry name" value="PDZ_PDLIM-like"/>
    <property type="match status" value="1"/>
</dbReference>
<sequence length="475" mass="51983">MSSYNVSLTGPSPWGFRLQGGKDFNMPLTVSRITPGSKAASSNLIQGDIIVAIDGVSTEGMTHLEAQNKIKSANFNLALTMQRSKRPTPFPMTTPRIDSPMPVIPHQKVITNTPANTEYLPSFNPIALKDTALSTNKPIEVKGPGGKATIIHAQYNTPISMYSQDAIMDAIAGQSQARGSELSGNLPVKDHVIDSASPVYQAVIPSETNDLEPADWAKRAAQLQSKSFRVLAHITGTEYSKSFLISLQPNLVSSTPAEHAPVSTSIAPVCPPTIAASPNELLWEPQIANQAPEPDVEQNPEQTMVTRGPFLVALGRSWHPEEFNCHYCHTSLADVSFVEEQNNVYCENCYGEFFAPTCARCNTKIMGEVMHALRQTWHTTCFVCAACGKPFGNSLFHMEDGEPYCEKDYIALFSTKCHGCDFPVEAGDKFIEALGHTWHDTCFVCAVCHVNLEGQPFYSKKDKPLCKKHAHAINV</sequence>
<dbReference type="InterPro" id="IPR050604">
    <property type="entry name" value="PDZ-LIM_domain"/>
</dbReference>
<proteinExistence type="predicted"/>
<dbReference type="FunFam" id="2.30.42.10:FF:000019">
    <property type="entry name" value="LIM domain binding 3 isoform 1"/>
    <property type="match status" value="1"/>
</dbReference>
<accession>A0A672SER2</accession>
<evidence type="ECO:0000256" key="4">
    <source>
        <dbReference type="ARBA" id="ARBA00022833"/>
    </source>
</evidence>
<keyword evidence="2" id="KW-0963">Cytoplasm</keyword>
<organism evidence="9 10">
    <name type="scientific">Sinocyclocheilus grahami</name>
    <name type="common">Dianchi golden-line fish</name>
    <name type="synonym">Barbus grahami</name>
    <dbReference type="NCBI Taxonomy" id="75366"/>
    <lineage>
        <taxon>Eukaryota</taxon>
        <taxon>Metazoa</taxon>
        <taxon>Chordata</taxon>
        <taxon>Craniata</taxon>
        <taxon>Vertebrata</taxon>
        <taxon>Euteleostomi</taxon>
        <taxon>Actinopterygii</taxon>
        <taxon>Neopterygii</taxon>
        <taxon>Teleostei</taxon>
        <taxon>Ostariophysi</taxon>
        <taxon>Cypriniformes</taxon>
        <taxon>Cyprinidae</taxon>
        <taxon>Cyprininae</taxon>
        <taxon>Sinocyclocheilus</taxon>
    </lineage>
</organism>
<dbReference type="GO" id="GO:0046872">
    <property type="term" value="F:metal ion binding"/>
    <property type="evidence" value="ECO:0007669"/>
    <property type="project" value="UniProtKB-KW"/>
</dbReference>
<dbReference type="GO" id="GO:0031941">
    <property type="term" value="C:filamentous actin"/>
    <property type="evidence" value="ECO:0007669"/>
    <property type="project" value="TreeGrafter"/>
</dbReference>
<dbReference type="PROSITE" id="PS50106">
    <property type="entry name" value="PDZ"/>
    <property type="match status" value="1"/>
</dbReference>
<dbReference type="CDD" id="cd09454">
    <property type="entry name" value="LIM1_ZASP_Cypher"/>
    <property type="match status" value="1"/>
</dbReference>
<feature type="domain" description="LIM zinc-binding" evidence="7">
    <location>
        <begin position="356"/>
        <end position="415"/>
    </location>
</feature>
<dbReference type="Pfam" id="PF15936">
    <property type="entry name" value="DUF4749"/>
    <property type="match status" value="1"/>
</dbReference>
<dbReference type="SMART" id="SM00228">
    <property type="entry name" value="PDZ"/>
    <property type="match status" value="1"/>
</dbReference>
<evidence type="ECO:0000256" key="2">
    <source>
        <dbReference type="ARBA" id="ARBA00022490"/>
    </source>
</evidence>
<dbReference type="Proteomes" id="UP000472262">
    <property type="component" value="Unassembled WGS sequence"/>
</dbReference>
<dbReference type="GO" id="GO:0030018">
    <property type="term" value="C:Z disc"/>
    <property type="evidence" value="ECO:0007669"/>
    <property type="project" value="UniProtKB-SubCell"/>
</dbReference>
<feature type="domain" description="PDZ" evidence="8">
    <location>
        <begin position="10"/>
        <end position="85"/>
    </location>
</feature>
<dbReference type="SUPFAM" id="SSF50156">
    <property type="entry name" value="PDZ domain-like"/>
    <property type="match status" value="1"/>
</dbReference>
<dbReference type="PANTHER" id="PTHR24214:SF9">
    <property type="entry name" value="LIM DOMAIN-BINDING PROTEIN 3"/>
    <property type="match status" value="1"/>
</dbReference>
<dbReference type="GO" id="GO:0001725">
    <property type="term" value="C:stress fiber"/>
    <property type="evidence" value="ECO:0007669"/>
    <property type="project" value="TreeGrafter"/>
</dbReference>
<dbReference type="PROSITE" id="PS00478">
    <property type="entry name" value="LIM_DOMAIN_1"/>
    <property type="match status" value="1"/>
</dbReference>
<feature type="domain" description="LIM zinc-binding" evidence="7">
    <location>
        <begin position="416"/>
        <end position="475"/>
    </location>
</feature>
<reference evidence="9" key="1">
    <citation type="submission" date="2025-08" db="UniProtKB">
        <authorList>
            <consortium name="Ensembl"/>
        </authorList>
    </citation>
    <scope>IDENTIFICATION</scope>
</reference>
<dbReference type="GO" id="GO:0003779">
    <property type="term" value="F:actin binding"/>
    <property type="evidence" value="ECO:0007669"/>
    <property type="project" value="TreeGrafter"/>
</dbReference>
<dbReference type="GO" id="GO:0051371">
    <property type="term" value="F:muscle alpha-actinin binding"/>
    <property type="evidence" value="ECO:0007669"/>
    <property type="project" value="TreeGrafter"/>
</dbReference>
<dbReference type="SUPFAM" id="SSF57716">
    <property type="entry name" value="Glucocorticoid receptor-like (DNA-binding domain)"/>
    <property type="match status" value="3"/>
</dbReference>
<keyword evidence="4 6" id="KW-0862">Zinc</keyword>
<dbReference type="SMART" id="SM00735">
    <property type="entry name" value="ZM"/>
    <property type="match status" value="1"/>
</dbReference>
<name>A0A672SER2_SINGR</name>
<dbReference type="InterPro" id="IPR006643">
    <property type="entry name" value="Zasp-like_motif"/>
</dbReference>
<keyword evidence="10" id="KW-1185">Reference proteome</keyword>
<comment type="subcellular location">
    <subcellularLocation>
        <location evidence="1">Cytoplasm</location>
        <location evidence="1">Myofibril</location>
        <location evidence="1">Sarcomere</location>
        <location evidence="1">Z line</location>
    </subcellularLocation>
</comment>
<dbReference type="PROSITE" id="PS50023">
    <property type="entry name" value="LIM_DOMAIN_2"/>
    <property type="match status" value="2"/>
</dbReference>
<gene>
    <name evidence="9" type="primary">ldb3a</name>
</gene>
<dbReference type="GO" id="GO:0007507">
    <property type="term" value="P:heart development"/>
    <property type="evidence" value="ECO:0007669"/>
    <property type="project" value="TreeGrafter"/>
</dbReference>
<dbReference type="Ensembl" id="ENSSGRT00000106635.1">
    <property type="protein sequence ID" value="ENSSGRP00000100259.1"/>
    <property type="gene ID" value="ENSSGRG00000049844.1"/>
</dbReference>
<dbReference type="FunFam" id="2.10.110.10:FF:000010">
    <property type="entry name" value="PDZ and LIM domain protein 5"/>
    <property type="match status" value="1"/>
</dbReference>
<dbReference type="SMART" id="SM00132">
    <property type="entry name" value="LIM"/>
    <property type="match status" value="3"/>
</dbReference>
<dbReference type="InterPro" id="IPR036034">
    <property type="entry name" value="PDZ_sf"/>
</dbReference>
<dbReference type="AlphaFoldDB" id="A0A672SER2"/>
<protein>
    <recommendedName>
        <fullName evidence="11">LIM domain binding 3a</fullName>
    </recommendedName>
</protein>
<dbReference type="Pfam" id="PF00412">
    <property type="entry name" value="LIM"/>
    <property type="match status" value="3"/>
</dbReference>
<evidence type="ECO:0008006" key="11">
    <source>
        <dbReference type="Google" id="ProtNLM"/>
    </source>
</evidence>
<dbReference type="InterPro" id="IPR001781">
    <property type="entry name" value="Znf_LIM"/>
</dbReference>
<keyword evidence="3 6" id="KW-0479">Metal-binding</keyword>
<keyword evidence="5 6" id="KW-0440">LIM domain</keyword>
<evidence type="ECO:0000313" key="10">
    <source>
        <dbReference type="Proteomes" id="UP000472262"/>
    </source>
</evidence>
<evidence type="ECO:0000256" key="5">
    <source>
        <dbReference type="ARBA" id="ARBA00023038"/>
    </source>
</evidence>